<dbReference type="GO" id="GO:0008289">
    <property type="term" value="F:lipid binding"/>
    <property type="evidence" value="ECO:0007669"/>
    <property type="project" value="UniProtKB-UniRule"/>
</dbReference>
<accession>A0A9P7VCF0</accession>
<dbReference type="AlphaFoldDB" id="A0A9P7VCF0"/>
<dbReference type="RefSeq" id="XP_043051083.1">
    <property type="nucleotide sequence ID" value="XM_043194031.1"/>
</dbReference>
<dbReference type="InterPro" id="IPR012762">
    <property type="entry name" value="Ubiq_biosynth_COQ9"/>
</dbReference>
<evidence type="ECO:0000256" key="6">
    <source>
        <dbReference type="ARBA" id="ARBA00023121"/>
    </source>
</evidence>
<evidence type="ECO:0000313" key="11">
    <source>
        <dbReference type="Proteomes" id="UP000790833"/>
    </source>
</evidence>
<comment type="caution">
    <text evidence="10">The sequence shown here is derived from an EMBL/GenBank/DDBJ whole genome shotgun (WGS) entry which is preliminary data.</text>
</comment>
<dbReference type="Gene3D" id="1.10.357.10">
    <property type="entry name" value="Tetracycline Repressor, domain 2"/>
    <property type="match status" value="1"/>
</dbReference>
<keyword evidence="5" id="KW-0809">Transit peptide</keyword>
<dbReference type="Pfam" id="PF08511">
    <property type="entry name" value="COQ9"/>
    <property type="match status" value="1"/>
</dbReference>
<evidence type="ECO:0000256" key="5">
    <source>
        <dbReference type="ARBA" id="ARBA00022946"/>
    </source>
</evidence>
<dbReference type="GeneID" id="66116675"/>
<dbReference type="GO" id="GO:0006744">
    <property type="term" value="P:ubiquinone biosynthetic process"/>
    <property type="evidence" value="ECO:0007669"/>
    <property type="project" value="UniProtKB-UniRule"/>
</dbReference>
<evidence type="ECO:0000256" key="1">
    <source>
        <dbReference type="ARBA" id="ARBA00004173"/>
    </source>
</evidence>
<evidence type="ECO:0000256" key="8">
    <source>
        <dbReference type="RuleBase" id="RU366063"/>
    </source>
</evidence>
<evidence type="ECO:0000256" key="7">
    <source>
        <dbReference type="ARBA" id="ARBA00023128"/>
    </source>
</evidence>
<comment type="pathway">
    <text evidence="2 8">Cofactor biosynthesis; ubiquinone biosynthesis.</text>
</comment>
<keyword evidence="4 8" id="KW-0831">Ubiquinone biosynthesis</keyword>
<dbReference type="PANTHER" id="PTHR21427">
    <property type="entry name" value="UBIQUINONE BIOSYNTHESIS PROTEIN COQ9, MITOCHONDRIAL"/>
    <property type="match status" value="1"/>
</dbReference>
<proteinExistence type="inferred from homology"/>
<dbReference type="EMBL" id="JAHMUF010000003">
    <property type="protein sequence ID" value="KAG7195538.1"/>
    <property type="molecule type" value="Genomic_DNA"/>
</dbReference>
<keyword evidence="11" id="KW-1185">Reference proteome</keyword>
<reference evidence="10" key="1">
    <citation type="submission" date="2021-03" db="EMBL/GenBank/DDBJ databases">
        <authorList>
            <person name="Palmer J.M."/>
        </authorList>
    </citation>
    <scope>NUCLEOTIDE SEQUENCE</scope>
    <source>
        <strain evidence="10">ARV_011</strain>
    </source>
</reference>
<dbReference type="GO" id="GO:0005743">
    <property type="term" value="C:mitochondrial inner membrane"/>
    <property type="evidence" value="ECO:0007669"/>
    <property type="project" value="TreeGrafter"/>
</dbReference>
<evidence type="ECO:0000259" key="9">
    <source>
        <dbReference type="Pfam" id="PF08511"/>
    </source>
</evidence>
<comment type="similarity">
    <text evidence="3 8">Belongs to the COQ9 family.</text>
</comment>
<gene>
    <name evidence="10" type="primary">COQ9</name>
    <name evidence="10" type="ORF">KQ657_003301</name>
</gene>
<dbReference type="NCBIfam" id="TIGR02396">
    <property type="entry name" value="diverge_rpsU"/>
    <property type="match status" value="1"/>
</dbReference>
<organism evidence="10 11">
    <name type="scientific">Scheffersomyces spartinae</name>
    <dbReference type="NCBI Taxonomy" id="45513"/>
    <lineage>
        <taxon>Eukaryota</taxon>
        <taxon>Fungi</taxon>
        <taxon>Dikarya</taxon>
        <taxon>Ascomycota</taxon>
        <taxon>Saccharomycotina</taxon>
        <taxon>Pichiomycetes</taxon>
        <taxon>Debaryomycetaceae</taxon>
        <taxon>Scheffersomyces</taxon>
    </lineage>
</organism>
<keyword evidence="10" id="KW-0830">Ubiquinone</keyword>
<comment type="function">
    <text evidence="8">Membrane-associated protein that warps the membrane surface to access and bind aromatic isoprenes with high specificity, including ubiquinone (CoQ) isoprene intermediates and presents them directly to Coq7, therefore facilitating the Coq7-mediated hydroxylase step. Participates in the biosynthesis of coenzyme Q, also named ubiquinone, an essential lipid-soluble electron transporter for aerobic cellular respiration.</text>
</comment>
<sequence>MLGRIGIARRSAYRFYHSVDHTVSRKSSIDHVILDKALTYIPRFGFHEQCITQAIRDMSYPDSLSGVFSSGNNKDFEVVLHWLKFNRNKLHGDILDPTDQFHAIKNEYDRVTYLINKRLESNIAIKPYLHQALAQLVVPYNIPSSLEELHQLSDDIAFYAGDNSNDFAWYLKRMGLSTVYVSSELYMLQDTSENFRDTKEFVKEKVDSLRSLGTGYTNIEQWAAFNGISLINLIKSQLLRG</sequence>
<comment type="subcellular location">
    <subcellularLocation>
        <location evidence="1 8">Mitochondrion</location>
    </subcellularLocation>
</comment>
<dbReference type="PANTHER" id="PTHR21427:SF19">
    <property type="entry name" value="UBIQUINONE BIOSYNTHESIS PROTEIN COQ9, MITOCHONDRIAL"/>
    <property type="match status" value="1"/>
</dbReference>
<evidence type="ECO:0000256" key="3">
    <source>
        <dbReference type="ARBA" id="ARBA00010766"/>
    </source>
</evidence>
<protein>
    <recommendedName>
        <fullName evidence="8">Ubiquinone biosynthesis protein</fullName>
    </recommendedName>
</protein>
<keyword evidence="6 8" id="KW-0446">Lipid-binding</keyword>
<dbReference type="Proteomes" id="UP000790833">
    <property type="component" value="Unassembled WGS sequence"/>
</dbReference>
<feature type="domain" description="COQ9 C-terminal" evidence="9">
    <location>
        <begin position="142"/>
        <end position="212"/>
    </location>
</feature>
<dbReference type="InterPro" id="IPR013718">
    <property type="entry name" value="COQ9_C"/>
</dbReference>
<name>A0A9P7VCF0_9ASCO</name>
<keyword evidence="7 8" id="KW-0496">Mitochondrion</keyword>
<evidence type="ECO:0000313" key="10">
    <source>
        <dbReference type="EMBL" id="KAG7195538.1"/>
    </source>
</evidence>
<evidence type="ECO:0000256" key="2">
    <source>
        <dbReference type="ARBA" id="ARBA00004749"/>
    </source>
</evidence>
<dbReference type="OrthoDB" id="619536at2759"/>
<evidence type="ECO:0000256" key="4">
    <source>
        <dbReference type="ARBA" id="ARBA00022688"/>
    </source>
</evidence>